<protein>
    <submittedName>
        <fullName evidence="1">DUF2303 family protein</fullName>
    </submittedName>
</protein>
<proteinExistence type="predicted"/>
<evidence type="ECO:0000313" key="2">
    <source>
        <dbReference type="Proteomes" id="UP000315434"/>
    </source>
</evidence>
<accession>A0A546XIC1</accession>
<dbReference type="InterPro" id="IPR019276">
    <property type="entry name" value="DUF2303"/>
</dbReference>
<comment type="caution">
    <text evidence="1">The sequence shown here is derived from an EMBL/GenBank/DDBJ whole genome shotgun (WGS) entry which is preliminary data.</text>
</comment>
<dbReference type="OrthoDB" id="7346200at2"/>
<gene>
    <name evidence="1" type="ORF">EXN68_12025</name>
</gene>
<name>A0A546XIC1_RHIRH</name>
<evidence type="ECO:0000313" key="1">
    <source>
        <dbReference type="EMBL" id="TRB00438.1"/>
    </source>
</evidence>
<dbReference type="RefSeq" id="WP_142840999.1">
    <property type="nucleotide sequence ID" value="NZ_SGNY01000003.1"/>
</dbReference>
<dbReference type="Proteomes" id="UP000315434">
    <property type="component" value="Unassembled WGS sequence"/>
</dbReference>
<sequence>MDQLTQTAVAEIAKLAAQTNAAIVQVPAPADSKGIPPTVPALLDPTSGKLSDVSAVFAPWRTRPERKQGTANVETLDSFVKLVERHKTDNSVIFAVTDWRTPAFTAVIDYHGNDPDNGKHRVHYAFPLSEEWKAWQGIHGKALTQNEFAEFIEDHIAELASPDSDEVKDLELLFRAKIAYPNELVVLSQGLQINAETRVKTALKLQTGESQIVFEEDHKNANGDPITVPGVFVLNIAPFFQGESIRLPVRLRYRLREGTLSWTCMLYRPDIHITKAVNFALHETAAELGLPKFAGKPEMSA</sequence>
<reference evidence="1 2" key="1">
    <citation type="journal article" date="2019" name="Appl. Microbiol. Biotechnol.">
        <title>Differential efficiency of wild type rhizogenic strains for rol gene transformation of plants.</title>
        <authorList>
            <person name="Desmet S."/>
            <person name="De Keyser E."/>
            <person name="Van Vaerenbergh J."/>
            <person name="Baeyen S."/>
            <person name="Van Huylenbroeck J."/>
            <person name="Geelen D."/>
            <person name="Dhooghe E."/>
        </authorList>
    </citation>
    <scope>NUCLEOTIDE SEQUENCE [LARGE SCALE GENOMIC DNA]</scope>
    <source>
        <strain evidence="1 2">GBBC3284</strain>
    </source>
</reference>
<dbReference type="Pfam" id="PF10065">
    <property type="entry name" value="DUF2303"/>
    <property type="match status" value="1"/>
</dbReference>
<dbReference type="EMBL" id="SGNY01000003">
    <property type="protein sequence ID" value="TRB00438.1"/>
    <property type="molecule type" value="Genomic_DNA"/>
</dbReference>
<organism evidence="1 2">
    <name type="scientific">Rhizobium rhizogenes</name>
    <name type="common">Agrobacterium rhizogenes</name>
    <dbReference type="NCBI Taxonomy" id="359"/>
    <lineage>
        <taxon>Bacteria</taxon>
        <taxon>Pseudomonadati</taxon>
        <taxon>Pseudomonadota</taxon>
        <taxon>Alphaproteobacteria</taxon>
        <taxon>Hyphomicrobiales</taxon>
        <taxon>Rhizobiaceae</taxon>
        <taxon>Rhizobium/Agrobacterium group</taxon>
        <taxon>Rhizobium</taxon>
    </lineage>
</organism>
<dbReference type="AlphaFoldDB" id="A0A546XIC1"/>